<reference key="2">
    <citation type="journal article" date="2000" name="Nature">
        <title>Sequence and analysis of chromosome 1 of the plant Arabidopsis thaliana.</title>
        <authorList>
            <person name="Theologis A."/>
            <person name="Ecker J.R."/>
            <person name="Palm C.J."/>
            <person name="Federspiel N.A."/>
            <person name="Kaul S."/>
            <person name="White O."/>
            <person name="Alonso J."/>
            <person name="Altafi H."/>
            <person name="Araujo R."/>
            <person name="Bowman C.L."/>
            <person name="Brooks S.Y."/>
            <person name="Buehler E."/>
            <person name="Chan A."/>
            <person name="Chao Q."/>
            <person name="Chen H."/>
            <person name="Cheuk R.F."/>
            <person name="Chin C.W."/>
            <person name="Chung M.K."/>
            <person name="Conn L."/>
            <person name="Conway A.B."/>
            <person name="Conway A.R."/>
            <person name="Creasy T.H."/>
            <person name="Dewar K."/>
            <person name="Dunn P."/>
            <person name="Etgu P."/>
            <person name="Feldblyum T.V."/>
            <person name="Feng J."/>
            <person name="Fong B."/>
            <person name="Fujii C.Y."/>
            <person name="Gill J.E."/>
            <person name="Goldsmith A.D."/>
            <person name="Haas B."/>
            <person name="Hansen N.F."/>
            <person name="Hughes B."/>
            <person name="Huizar L."/>
            <person name="Hunter J.L."/>
            <person name="Jenkins J."/>
            <person name="Johnson-Hopson C."/>
            <person name="Khan S."/>
            <person name="Khaykin E."/>
            <person name="Kim C.J."/>
            <person name="Koo H.L."/>
            <person name="Kremenetskaia I."/>
            <person name="Kurtz D.B."/>
            <person name="Kwan A."/>
            <person name="Lam B."/>
            <person name="Langin-Hooper S."/>
            <person name="Lee A."/>
            <person name="Lee J.M."/>
            <person name="Lenz C.A."/>
            <person name="Li J.H."/>
            <person name="Li Y."/>
            <person name="Lin X."/>
            <person name="Liu S.X."/>
            <person name="Liu Z.A."/>
            <person name="Luros J.S."/>
            <person name="Maiti R."/>
            <person name="Marziali A."/>
            <person name="Militscher J."/>
            <person name="Miranda M."/>
            <person name="Nguyen M."/>
            <person name="Nierman W.C."/>
            <person name="Osborne B.I."/>
            <person name="Pai G."/>
            <person name="Peterson J."/>
            <person name="Pham P.K."/>
            <person name="Rizzo M."/>
            <person name="Rooney T."/>
            <person name="Rowley D."/>
            <person name="Sakano H."/>
            <person name="Salzberg S.L."/>
            <person name="Schwartz J.R."/>
            <person name="Shinn P."/>
            <person name="Southwick A.M."/>
            <person name="Sun H."/>
            <person name="Tallon L.J."/>
            <person name="Tambunga G."/>
            <person name="Toriumi M.J."/>
            <person name="Town C.D."/>
            <person name="Utterback T."/>
            <person name="Van Aken S."/>
            <person name="Vaysberg M."/>
            <person name="Vysotskaia V.S."/>
            <person name="Walker M."/>
            <person name="Wu D."/>
            <person name="Yu G."/>
            <person name="Fraser C.M."/>
            <person name="Venter J.C."/>
            <person name="Davis R.W."/>
        </authorList>
    </citation>
    <scope>NUCLEOTIDE SEQUENCE [LARGE SCALE GENOMIC DNA]</scope>
    <source>
        <strain>cv. Columbia</strain>
    </source>
</reference>
<reference evidence="2" key="1">
    <citation type="submission" date="1999-09" db="EMBL/GenBank/DDBJ databases">
        <title>Genomic sequence for Arabidopsis thaliana BAC F12M16 from chromosome I.</title>
        <authorList>
            <person name="Kim C."/>
            <person name="Brooks S."/>
            <person name="Buehler E."/>
            <person name="Chao Q."/>
            <person name="Dunn P."/>
            <person name="Khan S."/>
            <person name="Shinn P."/>
            <person name="Altafi H."/>
            <person name="Araujo R."/>
            <person name="Conn L."/>
            <person name="Conway A.B."/>
            <person name="Gonzalez A."/>
            <person name="Hansen N.F."/>
            <person name="Huizar L."/>
            <person name="Kremenetskaia I."/>
            <person name="Lenz C."/>
            <person name="Li J."/>
            <person name="Liu S."/>
            <person name="Luros S."/>
            <person name="Rowley D."/>
            <person name="Schwartz J."/>
            <person name="Toriumi M."/>
            <person name="Vysotskaia V."/>
            <person name="Yu G."/>
            <person name="Davis R.W."/>
            <person name="Federspiel N.A."/>
            <person name="Theologis A."/>
            <person name="Ecker J.R."/>
        </authorList>
    </citation>
    <scope>NUCLEOTIDE SEQUENCE</scope>
</reference>
<feature type="region of interest" description="Disordered" evidence="1">
    <location>
        <begin position="137"/>
        <end position="156"/>
    </location>
</feature>
<dbReference type="ExpressionAtlas" id="Q9MAI3">
    <property type="expression patterns" value="baseline and differential"/>
</dbReference>
<feature type="region of interest" description="Disordered" evidence="1">
    <location>
        <begin position="200"/>
        <end position="231"/>
    </location>
</feature>
<dbReference type="PANTHER" id="PTHR33785">
    <property type="entry name" value="OS06G0550800 PROTEIN"/>
    <property type="match status" value="1"/>
</dbReference>
<evidence type="ECO:0000256" key="1">
    <source>
        <dbReference type="SAM" id="MobiDB-lite"/>
    </source>
</evidence>
<dbReference type="EMBL" id="AC008007">
    <property type="protein sequence ID" value="AAF69530.1"/>
    <property type="molecule type" value="Genomic_DNA"/>
</dbReference>
<sequence length="457" mass="52303">MQNPIYSLHIDNNKKLIKEIIEERLPMWALPNKSPESMLQIHWMFTKQHRYEQTSTNKHTHKGKSEDPIFVIKHTTSLFLESLVFFFLTFFCNLLSEKEMDHVSSSELLIDDLLEDYWFFENLFTRRSRGLRYCHSDPYPSSSSTSTSPEKMGDSDIGKVLEASTGRSLIRASSIDSREGGSQTKLTGRFSEKIRVQEQRQVGSSLQKKEHVVLPKSGSRSAPGKIQEASTKRGLIRAPSLPPQIEKREMDREAKKMINKLTRQFSEKIRVLEPTRPGEHFLQKKETIARDKGITESSRSNKTGSSSSYSSVKISLQRTQTMPNNMGREEDNEEDEFEDQESDSRMGFLIREALASSHYVPKVSNNQRQRPPRSLRLEDTAMVKQGGSSPKTLRKTLSSVETTKEIQRLKGYDQLVEPRVASGLATPPRVPKDSSKEMKDQIKFWARAVATNVRQEC</sequence>
<dbReference type="TAIR" id="AT1G53180"/>
<proteinExistence type="predicted"/>
<accession>Q9MAI3</accession>
<dbReference type="PANTHER" id="PTHR33785:SF6">
    <property type="entry name" value="DUF3741 DOMAIN-CONTAINING PROTEIN"/>
    <property type="match status" value="1"/>
</dbReference>
<feature type="compositionally biased region" description="Low complexity" evidence="1">
    <location>
        <begin position="297"/>
        <end position="315"/>
    </location>
</feature>
<feature type="compositionally biased region" description="Acidic residues" evidence="1">
    <location>
        <begin position="330"/>
        <end position="341"/>
    </location>
</feature>
<evidence type="ECO:0000313" key="2">
    <source>
        <dbReference type="EMBL" id="AAF69530.1"/>
    </source>
</evidence>
<dbReference type="PhylomeDB" id="Q9MAI3"/>
<feature type="compositionally biased region" description="Basic and acidic residues" evidence="1">
    <location>
        <begin position="276"/>
        <end position="294"/>
    </location>
</feature>
<reference evidence="2" key="3">
    <citation type="submission" date="2000-10" db="EMBL/GenBank/DDBJ databases">
        <authorList>
            <person name="Chao Q."/>
            <person name="Brooks S."/>
            <person name="Buehler E."/>
            <person name="Johnson-Hopson C."/>
            <person name="Khan S."/>
            <person name="Kim C."/>
            <person name="Shinn P."/>
            <person name="Altafi H."/>
            <person name="Bei B."/>
            <person name="Chin C."/>
            <person name="Chiou J."/>
            <person name="Choi E."/>
            <person name="Conn L."/>
            <person name="Conway A."/>
            <person name="Gonzalez A."/>
            <person name="Hansen N."/>
            <person name="Howing B."/>
            <person name="Koo T."/>
            <person name="Lam B."/>
            <person name="Lee J."/>
            <person name="Lenz C."/>
            <person name="Li J."/>
            <person name="Liu A."/>
            <person name="Liu J."/>
            <person name="Liu S."/>
            <person name="Mukharsky N."/>
            <person name="Nguyen M."/>
            <person name="Palm C."/>
            <person name="Pham P."/>
            <person name="Sakano H."/>
            <person name="Schwartz J."/>
            <person name="Southwick A."/>
            <person name="Thaveri A."/>
            <person name="Toriumi M."/>
            <person name="Vaysberg M."/>
            <person name="Yu G."/>
            <person name="Davis R."/>
            <person name="Federspiel N."/>
            <person name="Theologis A."/>
            <person name="Ecker J."/>
        </authorList>
    </citation>
    <scope>NUCLEOTIDE SEQUENCE</scope>
</reference>
<protein>
    <submittedName>
        <fullName evidence="2">F12M16.8</fullName>
    </submittedName>
</protein>
<name>Q9MAI3_ARATH</name>
<dbReference type="AlphaFoldDB" id="Q9MAI3"/>
<organism evidence="2">
    <name type="scientific">Arabidopsis thaliana</name>
    <name type="common">Mouse-ear cress</name>
    <dbReference type="NCBI Taxonomy" id="3702"/>
    <lineage>
        <taxon>Eukaryota</taxon>
        <taxon>Viridiplantae</taxon>
        <taxon>Streptophyta</taxon>
        <taxon>Embryophyta</taxon>
        <taxon>Tracheophyta</taxon>
        <taxon>Spermatophyta</taxon>
        <taxon>Magnoliopsida</taxon>
        <taxon>eudicotyledons</taxon>
        <taxon>Gunneridae</taxon>
        <taxon>Pentapetalae</taxon>
        <taxon>rosids</taxon>
        <taxon>malvids</taxon>
        <taxon>Brassicales</taxon>
        <taxon>Brassicaceae</taxon>
        <taxon>Camelineae</taxon>
        <taxon>Arabidopsis</taxon>
    </lineage>
</organism>
<dbReference type="PIR" id="E96572">
    <property type="entry name" value="E96572"/>
</dbReference>
<feature type="region of interest" description="Disordered" evidence="1">
    <location>
        <begin position="276"/>
        <end position="343"/>
    </location>
</feature>